<accession>A0AAV9UHD8</accession>
<evidence type="ECO:0000313" key="2">
    <source>
        <dbReference type="Proteomes" id="UP001375240"/>
    </source>
</evidence>
<protein>
    <submittedName>
        <fullName evidence="1">Uncharacterized protein</fullName>
    </submittedName>
</protein>
<reference evidence="1 2" key="1">
    <citation type="submission" date="2019-10" db="EMBL/GenBank/DDBJ databases">
        <authorList>
            <person name="Palmer J.M."/>
        </authorList>
    </citation>
    <scope>NUCLEOTIDE SEQUENCE [LARGE SCALE GENOMIC DNA]</scope>
    <source>
        <strain evidence="1 2">TWF696</strain>
    </source>
</reference>
<dbReference type="EMBL" id="JAVHNQ010000007">
    <property type="protein sequence ID" value="KAK6341481.1"/>
    <property type="molecule type" value="Genomic_DNA"/>
</dbReference>
<dbReference type="Proteomes" id="UP001375240">
    <property type="component" value="Unassembled WGS sequence"/>
</dbReference>
<organism evidence="1 2">
    <name type="scientific">Orbilia brochopaga</name>
    <dbReference type="NCBI Taxonomy" id="3140254"/>
    <lineage>
        <taxon>Eukaryota</taxon>
        <taxon>Fungi</taxon>
        <taxon>Dikarya</taxon>
        <taxon>Ascomycota</taxon>
        <taxon>Pezizomycotina</taxon>
        <taxon>Orbiliomycetes</taxon>
        <taxon>Orbiliales</taxon>
        <taxon>Orbiliaceae</taxon>
        <taxon>Orbilia</taxon>
    </lineage>
</organism>
<name>A0AAV9UHD8_9PEZI</name>
<dbReference type="AlphaFoldDB" id="A0AAV9UHD8"/>
<proteinExistence type="predicted"/>
<evidence type="ECO:0000313" key="1">
    <source>
        <dbReference type="EMBL" id="KAK6341481.1"/>
    </source>
</evidence>
<sequence length="282" mass="32178">MWIKQLGGFSRAKAFSALCSTAYAQTTITDYELDTTIKAYDSSLIQPFITAMMDFLNVIDTKYPLLPPNNGLIAVQDRLHSAYDMTQYWRTKFEQSLQSTKPEWMDIIDSLSYKMSEVRAKLKAQLDAKVDAPYGLWTPDVEFPTTDFNIWKAILDFYIFGEEQCSMAKCAPKDVVTWLFSGKYDPVTDQWQFTEEDLATRVAVLRAIASTLEKTSAEAVEEMEEFLTEFKKHPGVAVDPTVWANGSFKVLQDILMLFASMFNDIADAMENIQLNYQLGRDD</sequence>
<gene>
    <name evidence="1" type="ORF">TWF696_008554</name>
</gene>
<keyword evidence="2" id="KW-1185">Reference proteome</keyword>
<comment type="caution">
    <text evidence="1">The sequence shown here is derived from an EMBL/GenBank/DDBJ whole genome shotgun (WGS) entry which is preliminary data.</text>
</comment>